<dbReference type="Pfam" id="PF19362">
    <property type="entry name" value="DUF5938"/>
    <property type="match status" value="1"/>
</dbReference>
<dbReference type="InterPro" id="IPR005097">
    <property type="entry name" value="Sacchrp_dh_NADP-bd"/>
</dbReference>
<gene>
    <name evidence="3" type="ORF">GCM10023321_82620</name>
</gene>
<dbReference type="Proteomes" id="UP001428817">
    <property type="component" value="Unassembled WGS sequence"/>
</dbReference>
<feature type="domain" description="DUF5938" evidence="2">
    <location>
        <begin position="142"/>
        <end position="371"/>
    </location>
</feature>
<evidence type="ECO:0000313" key="4">
    <source>
        <dbReference type="Proteomes" id="UP001428817"/>
    </source>
</evidence>
<protein>
    <recommendedName>
        <fullName evidence="5">Saccharopine dehydrogenase</fullName>
    </recommendedName>
</protein>
<evidence type="ECO:0000259" key="1">
    <source>
        <dbReference type="Pfam" id="PF03435"/>
    </source>
</evidence>
<sequence length="374" mass="40302">MSTDKPVVIYGASGYTGRLVAEYLREFNLPFVAAGRNAKRITEAIEHVPGIDTIDYDVVEVEHTVEALTELFRGSQVICNTVGPFASYGDEVVQAALAAGCHYVDTTGEQNWVLHARDAYGQKFADEGLLLGPSTAYMHSVSDIAANVVLETGGIDSLDILCLFSGTPTFASTQSIFTILAADHFYLEQDKLVQWPGAASFKVQVPGQHEIFTALPWGGTAHPVWWQDDPRVANAKALSGVFDQGLMEGVAQMAKHFEDNIKPLPPEEQAKALEEQAAGVQGGMPPRENRRLHRTLDSVIGRGPNKLVQCVIHGNATYLQTGAIQAYAARQLIVAGPRRAGFASACQAFGHRELLGMLQGFGFVGDPLVTGHVG</sequence>
<evidence type="ECO:0000313" key="3">
    <source>
        <dbReference type="EMBL" id="GAA5175813.1"/>
    </source>
</evidence>
<dbReference type="PANTHER" id="PTHR43781">
    <property type="entry name" value="SACCHAROPINE DEHYDROGENASE"/>
    <property type="match status" value="1"/>
</dbReference>
<dbReference type="Gene3D" id="3.40.50.720">
    <property type="entry name" value="NAD(P)-binding Rossmann-like Domain"/>
    <property type="match status" value="1"/>
</dbReference>
<dbReference type="InterPro" id="IPR045982">
    <property type="entry name" value="DUF5938"/>
</dbReference>
<evidence type="ECO:0000259" key="2">
    <source>
        <dbReference type="Pfam" id="PF19362"/>
    </source>
</evidence>
<dbReference type="PANTHER" id="PTHR43781:SF1">
    <property type="entry name" value="SACCHAROPINE DEHYDROGENASE"/>
    <property type="match status" value="1"/>
</dbReference>
<dbReference type="Pfam" id="PF03435">
    <property type="entry name" value="Sacchrp_dh_NADP"/>
    <property type="match status" value="1"/>
</dbReference>
<accession>A0ABP9RE47</accession>
<dbReference type="SUPFAM" id="SSF51735">
    <property type="entry name" value="NAD(P)-binding Rossmann-fold domains"/>
    <property type="match status" value="1"/>
</dbReference>
<proteinExistence type="predicted"/>
<reference evidence="4" key="1">
    <citation type="journal article" date="2019" name="Int. J. Syst. Evol. Microbiol.">
        <title>The Global Catalogue of Microorganisms (GCM) 10K type strain sequencing project: providing services to taxonomists for standard genome sequencing and annotation.</title>
        <authorList>
            <consortium name="The Broad Institute Genomics Platform"/>
            <consortium name="The Broad Institute Genome Sequencing Center for Infectious Disease"/>
            <person name="Wu L."/>
            <person name="Ma J."/>
        </authorList>
    </citation>
    <scope>NUCLEOTIDE SEQUENCE [LARGE SCALE GENOMIC DNA]</scope>
    <source>
        <strain evidence="4">JCM 18303</strain>
    </source>
</reference>
<dbReference type="EMBL" id="BAABJP010000068">
    <property type="protein sequence ID" value="GAA5175813.1"/>
    <property type="molecule type" value="Genomic_DNA"/>
</dbReference>
<name>A0ABP9RE47_9PSEU</name>
<dbReference type="RefSeq" id="WP_185065594.1">
    <property type="nucleotide sequence ID" value="NZ_BAABJP010000068.1"/>
</dbReference>
<evidence type="ECO:0008006" key="5">
    <source>
        <dbReference type="Google" id="ProtNLM"/>
    </source>
</evidence>
<feature type="domain" description="Saccharopine dehydrogenase NADP binding" evidence="1">
    <location>
        <begin position="7"/>
        <end position="120"/>
    </location>
</feature>
<organism evidence="3 4">
    <name type="scientific">Pseudonocardia eucalypti</name>
    <dbReference type="NCBI Taxonomy" id="648755"/>
    <lineage>
        <taxon>Bacteria</taxon>
        <taxon>Bacillati</taxon>
        <taxon>Actinomycetota</taxon>
        <taxon>Actinomycetes</taxon>
        <taxon>Pseudonocardiales</taxon>
        <taxon>Pseudonocardiaceae</taxon>
        <taxon>Pseudonocardia</taxon>
    </lineage>
</organism>
<comment type="caution">
    <text evidence="3">The sequence shown here is derived from an EMBL/GenBank/DDBJ whole genome shotgun (WGS) entry which is preliminary data.</text>
</comment>
<dbReference type="InterPro" id="IPR036291">
    <property type="entry name" value="NAD(P)-bd_dom_sf"/>
</dbReference>
<keyword evidence="4" id="KW-1185">Reference proteome</keyword>